<proteinExistence type="predicted"/>
<protein>
    <recommendedName>
        <fullName evidence="5">Retrotransposon gag domain-containing protein</fullName>
    </recommendedName>
</protein>
<dbReference type="Proteomes" id="UP000824120">
    <property type="component" value="Chromosome 4"/>
</dbReference>
<dbReference type="PANTHER" id="PTHR33429:SF7">
    <property type="entry name" value="OS02G0708000 PROTEIN"/>
    <property type="match status" value="1"/>
</dbReference>
<keyword evidence="4" id="KW-1185">Reference proteome</keyword>
<organism evidence="3 4">
    <name type="scientific">Solanum commersonii</name>
    <name type="common">Commerson's wild potato</name>
    <name type="synonym">Commerson's nightshade</name>
    <dbReference type="NCBI Taxonomy" id="4109"/>
    <lineage>
        <taxon>Eukaryota</taxon>
        <taxon>Viridiplantae</taxon>
        <taxon>Streptophyta</taxon>
        <taxon>Embryophyta</taxon>
        <taxon>Tracheophyta</taxon>
        <taxon>Spermatophyta</taxon>
        <taxon>Magnoliopsida</taxon>
        <taxon>eudicotyledons</taxon>
        <taxon>Gunneridae</taxon>
        <taxon>Pentapetalae</taxon>
        <taxon>asterids</taxon>
        <taxon>lamiids</taxon>
        <taxon>Solanales</taxon>
        <taxon>Solanaceae</taxon>
        <taxon>Solanoideae</taxon>
        <taxon>Solaneae</taxon>
        <taxon>Solanum</taxon>
    </lineage>
</organism>
<evidence type="ECO:0000313" key="4">
    <source>
        <dbReference type="Proteomes" id="UP000824120"/>
    </source>
</evidence>
<evidence type="ECO:0000313" key="3">
    <source>
        <dbReference type="EMBL" id="KAG5609809.1"/>
    </source>
</evidence>
<keyword evidence="2" id="KW-0812">Transmembrane</keyword>
<dbReference type="AlphaFoldDB" id="A0A9J5ZAC7"/>
<feature type="region of interest" description="Disordered" evidence="1">
    <location>
        <begin position="58"/>
        <end position="78"/>
    </location>
</feature>
<feature type="compositionally biased region" description="Low complexity" evidence="1">
    <location>
        <begin position="1"/>
        <end position="15"/>
    </location>
</feature>
<keyword evidence="2" id="KW-0472">Membrane</keyword>
<feature type="region of interest" description="Disordered" evidence="1">
    <location>
        <begin position="719"/>
        <end position="746"/>
    </location>
</feature>
<feature type="region of interest" description="Disordered" evidence="1">
    <location>
        <begin position="100"/>
        <end position="131"/>
    </location>
</feature>
<name>A0A9J5ZAC7_SOLCO</name>
<evidence type="ECO:0000256" key="1">
    <source>
        <dbReference type="SAM" id="MobiDB-lite"/>
    </source>
</evidence>
<dbReference type="EMBL" id="JACXVP010000004">
    <property type="protein sequence ID" value="KAG5609809.1"/>
    <property type="molecule type" value="Genomic_DNA"/>
</dbReference>
<feature type="compositionally biased region" description="Polar residues" evidence="1">
    <location>
        <begin position="104"/>
        <end position="115"/>
    </location>
</feature>
<feature type="compositionally biased region" description="Basic residues" evidence="1">
    <location>
        <begin position="58"/>
        <end position="68"/>
    </location>
</feature>
<accession>A0A9J5ZAC7</accession>
<gene>
    <name evidence="3" type="ORF">H5410_021090</name>
</gene>
<feature type="compositionally biased region" description="Polar residues" evidence="1">
    <location>
        <begin position="16"/>
        <end position="27"/>
    </location>
</feature>
<feature type="transmembrane region" description="Helical" evidence="2">
    <location>
        <begin position="31"/>
        <end position="51"/>
    </location>
</feature>
<evidence type="ECO:0000256" key="2">
    <source>
        <dbReference type="SAM" id="Phobius"/>
    </source>
</evidence>
<feature type="compositionally biased region" description="Basic and acidic residues" evidence="1">
    <location>
        <begin position="118"/>
        <end position="131"/>
    </location>
</feature>
<reference evidence="3 4" key="1">
    <citation type="submission" date="2020-09" db="EMBL/GenBank/DDBJ databases">
        <title>De no assembly of potato wild relative species, Solanum commersonii.</title>
        <authorList>
            <person name="Cho K."/>
        </authorList>
    </citation>
    <scope>NUCLEOTIDE SEQUENCE [LARGE SCALE GENOMIC DNA]</scope>
    <source>
        <strain evidence="3">LZ3.2</strain>
        <tissue evidence="3">Leaf</tissue>
    </source>
</reference>
<dbReference type="OrthoDB" id="1906668at2759"/>
<comment type="caution">
    <text evidence="3">The sequence shown here is derived from an EMBL/GenBank/DDBJ whole genome shotgun (WGS) entry which is preliminary data.</text>
</comment>
<keyword evidence="2" id="KW-1133">Transmembrane helix</keyword>
<sequence length="746" mass="84273">MSEQQQPVDDMPVQPKNTPITQSSSHSNGSFGTVFIILAVILVISLISCVIGRICNKRRNGDHHHSPKQRHEIHTKGREGHHDIEYGIVNKRIPNSKVAASNIGDHSNIPTSSMPFDNIERHGKGGRSSVEDQKLRSPYDLINSWEDSWSKETFEIRSILKELVGKVATIRPQNKLSMNENRGPSPAPPMFRDKNTSIKFGRFCGDNPEAWIFQAEHYFEFYEIAEKYKLSFALLYLDGEALEWYRWLFQNKQLADWKHFTAKVMIRFRKQHLESQRCHLLNSGHLTSVIDYQSRFEDASLGYGDFNVLTPDIAYVSPQWSDITNSPLPQCCDEQSEANNKTNVPKVFDDLSERSKDTSSIDISCKLVNLKLRIHTRCNNLFACSREFVDAQARSDLTTSLVGECEIKEGTEPNIVVALNEDNLNPIDNLEVPSEMFELPFDVEHEKLEHIDTYLSIGCLEPLPIPTKIIVGDDFATEAIDRVTTYLKGGKHHMFDGFPQKKGLIYFQVALLHIQLDPSLADFRGLALCESMKNGLPTCYWFDTRQHVCHSIPFVFRHKICDYHLSAMEFNKNGYRPTTGAQGGDVLIFAIMYSSCYSSGDGSKTALEGAAHNRLLYMLACHIVVIESYNSKVDQLFNAMSNEACKVFNAMSTSLLVRVLVETPKEVGTVQQFLFKEGACFMTFDEQQMSLNWLAGGPGRFAPACDRFENWPAGPGPVGFQGIGGTRDRGPVRGRFNPWSRSTRPG</sequence>
<feature type="compositionally biased region" description="Basic and acidic residues" evidence="1">
    <location>
        <begin position="69"/>
        <end position="78"/>
    </location>
</feature>
<evidence type="ECO:0008006" key="5">
    <source>
        <dbReference type="Google" id="ProtNLM"/>
    </source>
</evidence>
<dbReference type="PANTHER" id="PTHR33429">
    <property type="entry name" value="OS02G0708000 PROTEIN-RELATED"/>
    <property type="match status" value="1"/>
</dbReference>
<feature type="region of interest" description="Disordered" evidence="1">
    <location>
        <begin position="1"/>
        <end position="27"/>
    </location>
</feature>